<gene>
    <name evidence="1" type="ORF">JP75_02420</name>
</gene>
<protein>
    <submittedName>
        <fullName evidence="1">Uncharacterized protein</fullName>
    </submittedName>
</protein>
<comment type="caution">
    <text evidence="1">The sequence shown here is derived from an EMBL/GenBank/DDBJ whole genome shotgun (WGS) entry which is preliminary data.</text>
</comment>
<keyword evidence="2" id="KW-1185">Reference proteome</keyword>
<dbReference type="EMBL" id="JQGC01000002">
    <property type="protein sequence ID" value="KFL32430.1"/>
    <property type="molecule type" value="Genomic_DNA"/>
</dbReference>
<sequence>MMMLTGIAAIGWHRTCGVTAVPKTVIEHMPTRLKAIGINDSTGVSIEVDTGRYVSSDLALKMQTAMQAIYEAS</sequence>
<proteinExistence type="predicted"/>
<name>A0A087M6C7_9HYPH</name>
<evidence type="ECO:0000313" key="2">
    <source>
        <dbReference type="Proteomes" id="UP000028981"/>
    </source>
</evidence>
<reference evidence="1 2" key="1">
    <citation type="submission" date="2014-08" db="EMBL/GenBank/DDBJ databases">
        <authorList>
            <person name="Hassan Y.I."/>
            <person name="Lepp D."/>
            <person name="Zhou T."/>
        </authorList>
    </citation>
    <scope>NUCLEOTIDE SEQUENCE [LARGE SCALE GENOMIC DNA]</scope>
    <source>
        <strain evidence="1 2">IFO13584</strain>
    </source>
</reference>
<dbReference type="RefSeq" id="WP_035078712.1">
    <property type="nucleotide sequence ID" value="NZ_JQGC01000002.1"/>
</dbReference>
<organism evidence="1 2">
    <name type="scientific">Devosia riboflavina</name>
    <dbReference type="NCBI Taxonomy" id="46914"/>
    <lineage>
        <taxon>Bacteria</taxon>
        <taxon>Pseudomonadati</taxon>
        <taxon>Pseudomonadota</taxon>
        <taxon>Alphaproteobacteria</taxon>
        <taxon>Hyphomicrobiales</taxon>
        <taxon>Devosiaceae</taxon>
        <taxon>Devosia</taxon>
    </lineage>
</organism>
<dbReference type="AlphaFoldDB" id="A0A087M6C7"/>
<evidence type="ECO:0000313" key="1">
    <source>
        <dbReference type="EMBL" id="KFL32430.1"/>
    </source>
</evidence>
<accession>A0A087M6C7</accession>
<dbReference type="Proteomes" id="UP000028981">
    <property type="component" value="Unassembled WGS sequence"/>
</dbReference>